<dbReference type="SUPFAM" id="SSF56784">
    <property type="entry name" value="HAD-like"/>
    <property type="match status" value="1"/>
</dbReference>
<dbReference type="PANTHER" id="PTHR18901">
    <property type="entry name" value="2-DEOXYGLUCOSE-6-PHOSPHATE PHOSPHATASE 2"/>
    <property type="match status" value="1"/>
</dbReference>
<reference evidence="2" key="1">
    <citation type="journal article" date="2019" name="Int. J. Syst. Evol. Microbiol.">
        <title>The Global Catalogue of Microorganisms (GCM) 10K type strain sequencing project: providing services to taxonomists for standard genome sequencing and annotation.</title>
        <authorList>
            <consortium name="The Broad Institute Genomics Platform"/>
            <consortium name="The Broad Institute Genome Sequencing Center for Infectious Disease"/>
            <person name="Wu L."/>
            <person name="Ma J."/>
        </authorList>
    </citation>
    <scope>NUCLEOTIDE SEQUENCE [LARGE SCALE GENOMIC DNA]</scope>
    <source>
        <strain evidence="2">JCM 17810</strain>
    </source>
</reference>
<dbReference type="PROSITE" id="PS01228">
    <property type="entry name" value="COF_1"/>
    <property type="match status" value="1"/>
</dbReference>
<dbReference type="InterPro" id="IPR023198">
    <property type="entry name" value="PGP-like_dom2"/>
</dbReference>
<dbReference type="GO" id="GO:0016787">
    <property type="term" value="F:hydrolase activity"/>
    <property type="evidence" value="ECO:0007669"/>
    <property type="project" value="UniProtKB-KW"/>
</dbReference>
<comment type="caution">
    <text evidence="1">The sequence shown here is derived from an EMBL/GenBank/DDBJ whole genome shotgun (WGS) entry which is preliminary data.</text>
</comment>
<dbReference type="EMBL" id="BAABGN010000007">
    <property type="protein sequence ID" value="GAA4422382.1"/>
    <property type="molecule type" value="Genomic_DNA"/>
</dbReference>
<accession>A0ABP8L622</accession>
<dbReference type="RefSeq" id="WP_345215798.1">
    <property type="nucleotide sequence ID" value="NZ_BAABGN010000007.1"/>
</dbReference>
<dbReference type="Gene3D" id="3.40.50.1000">
    <property type="entry name" value="HAD superfamily/HAD-like"/>
    <property type="match status" value="1"/>
</dbReference>
<protein>
    <submittedName>
        <fullName evidence="1">HAD family hydrolase</fullName>
    </submittedName>
</protein>
<dbReference type="InterPro" id="IPR036412">
    <property type="entry name" value="HAD-like_sf"/>
</dbReference>
<evidence type="ECO:0000313" key="1">
    <source>
        <dbReference type="EMBL" id="GAA4422382.1"/>
    </source>
</evidence>
<dbReference type="SFLD" id="SFLDS00003">
    <property type="entry name" value="Haloacid_Dehalogenase"/>
    <property type="match status" value="1"/>
</dbReference>
<dbReference type="Proteomes" id="UP001500622">
    <property type="component" value="Unassembled WGS sequence"/>
</dbReference>
<proteinExistence type="predicted"/>
<keyword evidence="1" id="KW-0378">Hydrolase</keyword>
<dbReference type="NCBIfam" id="TIGR01509">
    <property type="entry name" value="HAD-SF-IA-v3"/>
    <property type="match status" value="1"/>
</dbReference>
<dbReference type="CDD" id="cd07505">
    <property type="entry name" value="HAD_BPGM-like"/>
    <property type="match status" value="1"/>
</dbReference>
<dbReference type="Pfam" id="PF00702">
    <property type="entry name" value="Hydrolase"/>
    <property type="match status" value="1"/>
</dbReference>
<keyword evidence="2" id="KW-1185">Reference proteome</keyword>
<dbReference type="InterPro" id="IPR006439">
    <property type="entry name" value="HAD-SF_hydro_IA"/>
</dbReference>
<evidence type="ECO:0000313" key="2">
    <source>
        <dbReference type="Proteomes" id="UP001500622"/>
    </source>
</evidence>
<dbReference type="Gene3D" id="1.10.150.240">
    <property type="entry name" value="Putative phosphatase, domain 2"/>
    <property type="match status" value="1"/>
</dbReference>
<dbReference type="PANTHER" id="PTHR18901:SF38">
    <property type="entry name" value="PSEUDOURIDINE-5'-PHOSPHATASE"/>
    <property type="match status" value="1"/>
</dbReference>
<dbReference type="InterPro" id="IPR023214">
    <property type="entry name" value="HAD_sf"/>
</dbReference>
<gene>
    <name evidence="1" type="ORF">GCM10023169_16740</name>
</gene>
<organism evidence="1 2">
    <name type="scientific">Georgenia halophila</name>
    <dbReference type="NCBI Taxonomy" id="620889"/>
    <lineage>
        <taxon>Bacteria</taxon>
        <taxon>Bacillati</taxon>
        <taxon>Actinomycetota</taxon>
        <taxon>Actinomycetes</taxon>
        <taxon>Micrococcales</taxon>
        <taxon>Bogoriellaceae</taxon>
        <taxon>Georgenia</taxon>
    </lineage>
</organism>
<dbReference type="PRINTS" id="PR00413">
    <property type="entry name" value="HADHALOGNASE"/>
</dbReference>
<dbReference type="SFLD" id="SFLDG01129">
    <property type="entry name" value="C1.5:_HAD__Beta-PGM__Phosphata"/>
    <property type="match status" value="1"/>
</dbReference>
<sequence>MNARARPEAVLWDMDGTLVNSEPYWMAAETALAERHGAVWTHEQGLELVGNDLLTNARIFQRHTGVGGRPEDVVEALQASVLDQLRVSGAPWRPGALELLSLLRSAAIPCALVTMSYAAFAHAVVEWAPDGSFAAVVAGDEVANGKPDPEPYLVAADKLGVDVARCVAIEDSVPGVTSALAAGARTLAVPMFVDVPAMPGLSRVRSLEDVDLDAIERVLAGEDLEKLTGAEMS</sequence>
<name>A0ABP8L622_9MICO</name>